<reference evidence="2" key="2">
    <citation type="submission" date="2009-11" db="EMBL/GenBank/DDBJ databases">
        <title>The Genome Sequence of Allomyces macrogynus strain ATCC 38327.</title>
        <authorList>
            <consortium name="The Broad Institute Genome Sequencing Platform"/>
            <person name="Russ C."/>
            <person name="Cuomo C."/>
            <person name="Shea T."/>
            <person name="Young S.K."/>
            <person name="Zeng Q."/>
            <person name="Koehrsen M."/>
            <person name="Haas B."/>
            <person name="Borodovsky M."/>
            <person name="Guigo R."/>
            <person name="Alvarado L."/>
            <person name="Berlin A."/>
            <person name="Borenstein D."/>
            <person name="Chen Z."/>
            <person name="Engels R."/>
            <person name="Freedman E."/>
            <person name="Gellesch M."/>
            <person name="Goldberg J."/>
            <person name="Griggs A."/>
            <person name="Gujja S."/>
            <person name="Heiman D."/>
            <person name="Hepburn T."/>
            <person name="Howarth C."/>
            <person name="Jen D."/>
            <person name="Larson L."/>
            <person name="Lewis B."/>
            <person name="Mehta T."/>
            <person name="Park D."/>
            <person name="Pearson M."/>
            <person name="Roberts A."/>
            <person name="Saif S."/>
            <person name="Shenoy N."/>
            <person name="Sisk P."/>
            <person name="Stolte C."/>
            <person name="Sykes S."/>
            <person name="Walk T."/>
            <person name="White J."/>
            <person name="Yandava C."/>
            <person name="Burger G."/>
            <person name="Gray M.W."/>
            <person name="Holland P.W.H."/>
            <person name="King N."/>
            <person name="Lang F.B.F."/>
            <person name="Roger A.J."/>
            <person name="Ruiz-Trillo I."/>
            <person name="Lander E."/>
            <person name="Nusbaum C."/>
        </authorList>
    </citation>
    <scope>NUCLEOTIDE SEQUENCE [LARGE SCALE GENOMIC DNA]</scope>
    <source>
        <strain evidence="2">ATCC 38327</strain>
    </source>
</reference>
<accession>A0A0L0SBB3</accession>
<organism evidence="1 2">
    <name type="scientific">Allomyces macrogynus (strain ATCC 38327)</name>
    <name type="common">Allomyces javanicus var. macrogynus</name>
    <dbReference type="NCBI Taxonomy" id="578462"/>
    <lineage>
        <taxon>Eukaryota</taxon>
        <taxon>Fungi</taxon>
        <taxon>Fungi incertae sedis</taxon>
        <taxon>Blastocladiomycota</taxon>
        <taxon>Blastocladiomycetes</taxon>
        <taxon>Blastocladiales</taxon>
        <taxon>Blastocladiaceae</taxon>
        <taxon>Allomyces</taxon>
    </lineage>
</organism>
<evidence type="ECO:0000313" key="1">
    <source>
        <dbReference type="EMBL" id="KNE59727.1"/>
    </source>
</evidence>
<sequence length="179" mass="19344">MHAWFGGILVSTGGGAPVDDPRWAKWALSHTVLDAADPIGALRRYVVSRVRQIAAAPTVAAMHKMVVAELFRAMRLQFAAEVGQRVVDQYVVVQNIVAATAVLERVLGSPLEVMRVGSMADNVALSLHERRAYMAIYWHTQVECFPVFATVFADGTAANQNEFDKCVWGALAGTSASTG</sequence>
<keyword evidence="2" id="KW-1185">Reference proteome</keyword>
<proteinExistence type="predicted"/>
<name>A0A0L0SBB3_ALLM3</name>
<dbReference type="Proteomes" id="UP000054350">
    <property type="component" value="Unassembled WGS sequence"/>
</dbReference>
<dbReference type="EMBL" id="GG745335">
    <property type="protein sequence ID" value="KNE59727.1"/>
    <property type="molecule type" value="Genomic_DNA"/>
</dbReference>
<gene>
    <name evidence="1" type="ORF">AMAG_05191</name>
</gene>
<dbReference type="AlphaFoldDB" id="A0A0L0SBB3"/>
<dbReference type="OrthoDB" id="10297460at2759"/>
<dbReference type="VEuPathDB" id="FungiDB:AMAG_05191"/>
<protein>
    <submittedName>
        <fullName evidence="1">Uncharacterized protein</fullName>
    </submittedName>
</protein>
<reference evidence="1 2" key="1">
    <citation type="submission" date="2009-11" db="EMBL/GenBank/DDBJ databases">
        <title>Annotation of Allomyces macrogynus ATCC 38327.</title>
        <authorList>
            <consortium name="The Broad Institute Genome Sequencing Platform"/>
            <person name="Russ C."/>
            <person name="Cuomo C."/>
            <person name="Burger G."/>
            <person name="Gray M.W."/>
            <person name="Holland P.W.H."/>
            <person name="King N."/>
            <person name="Lang F.B.F."/>
            <person name="Roger A.J."/>
            <person name="Ruiz-Trillo I."/>
            <person name="Young S.K."/>
            <person name="Zeng Q."/>
            <person name="Gargeya S."/>
            <person name="Fitzgerald M."/>
            <person name="Haas B."/>
            <person name="Abouelleil A."/>
            <person name="Alvarado L."/>
            <person name="Arachchi H.M."/>
            <person name="Berlin A."/>
            <person name="Chapman S.B."/>
            <person name="Gearin G."/>
            <person name="Goldberg J."/>
            <person name="Griggs A."/>
            <person name="Gujja S."/>
            <person name="Hansen M."/>
            <person name="Heiman D."/>
            <person name="Howarth C."/>
            <person name="Larimer J."/>
            <person name="Lui A."/>
            <person name="MacDonald P.J.P."/>
            <person name="McCowen C."/>
            <person name="Montmayeur A."/>
            <person name="Murphy C."/>
            <person name="Neiman D."/>
            <person name="Pearson M."/>
            <person name="Priest M."/>
            <person name="Roberts A."/>
            <person name="Saif S."/>
            <person name="Shea T."/>
            <person name="Sisk P."/>
            <person name="Stolte C."/>
            <person name="Sykes S."/>
            <person name="Wortman J."/>
            <person name="Nusbaum C."/>
            <person name="Birren B."/>
        </authorList>
    </citation>
    <scope>NUCLEOTIDE SEQUENCE [LARGE SCALE GENOMIC DNA]</scope>
    <source>
        <strain evidence="1 2">ATCC 38327</strain>
    </source>
</reference>
<evidence type="ECO:0000313" key="2">
    <source>
        <dbReference type="Proteomes" id="UP000054350"/>
    </source>
</evidence>